<feature type="transmembrane region" description="Helical" evidence="8">
    <location>
        <begin position="592"/>
        <end position="611"/>
    </location>
</feature>
<evidence type="ECO:0000256" key="3">
    <source>
        <dbReference type="ARBA" id="ARBA00022692"/>
    </source>
</evidence>
<evidence type="ECO:0000256" key="5">
    <source>
        <dbReference type="ARBA" id="ARBA00023136"/>
    </source>
</evidence>
<evidence type="ECO:0000256" key="7">
    <source>
        <dbReference type="SAM" id="MobiDB-lite"/>
    </source>
</evidence>
<feature type="transmembrane region" description="Helical" evidence="8">
    <location>
        <begin position="404"/>
        <end position="423"/>
    </location>
</feature>
<organism evidence="9 10">
    <name type="scientific">Tetradesmus obliquus</name>
    <name type="common">Green alga</name>
    <name type="synonym">Acutodesmus obliquus</name>
    <dbReference type="NCBI Taxonomy" id="3088"/>
    <lineage>
        <taxon>Eukaryota</taxon>
        <taxon>Viridiplantae</taxon>
        <taxon>Chlorophyta</taxon>
        <taxon>core chlorophytes</taxon>
        <taxon>Chlorophyceae</taxon>
        <taxon>CS clade</taxon>
        <taxon>Sphaeropleales</taxon>
        <taxon>Scenedesmaceae</taxon>
        <taxon>Tetradesmus</taxon>
    </lineage>
</organism>
<keyword evidence="5 8" id="KW-0472">Membrane</keyword>
<feature type="coiled-coil region" evidence="6">
    <location>
        <begin position="251"/>
        <end position="278"/>
    </location>
</feature>
<keyword evidence="6" id="KW-0175">Coiled coil</keyword>
<dbReference type="Proteomes" id="UP000256970">
    <property type="component" value="Unassembled WGS sequence"/>
</dbReference>
<protein>
    <recommendedName>
        <fullName evidence="11">DUF92 domain-containing protein</fullName>
    </recommendedName>
</protein>
<feature type="transmembrane region" description="Helical" evidence="8">
    <location>
        <begin position="536"/>
        <end position="560"/>
    </location>
</feature>
<feature type="transmembrane region" description="Helical" evidence="8">
    <location>
        <begin position="490"/>
        <end position="516"/>
    </location>
</feature>
<name>A0A383VWC1_TETOB</name>
<reference evidence="9 10" key="1">
    <citation type="submission" date="2016-10" db="EMBL/GenBank/DDBJ databases">
        <authorList>
            <person name="Cai Z."/>
        </authorList>
    </citation>
    <scope>NUCLEOTIDE SEQUENCE [LARGE SCALE GENOMIC DNA]</scope>
</reference>
<feature type="compositionally biased region" description="Low complexity" evidence="7">
    <location>
        <begin position="167"/>
        <end position="178"/>
    </location>
</feature>
<dbReference type="EMBL" id="FNXT01000906">
    <property type="protein sequence ID" value="SZX69149.1"/>
    <property type="molecule type" value="Genomic_DNA"/>
</dbReference>
<dbReference type="PANTHER" id="PTHR13353:SF14">
    <property type="entry name" value="PROTEIN PGR"/>
    <property type="match status" value="1"/>
</dbReference>
<accession>A0A383VWC1</accession>
<dbReference type="AlphaFoldDB" id="A0A383VWC1"/>
<keyword evidence="3 8" id="KW-0812">Transmembrane</keyword>
<dbReference type="Pfam" id="PF01940">
    <property type="entry name" value="DUF92"/>
    <property type="match status" value="1"/>
</dbReference>
<dbReference type="PANTHER" id="PTHR13353">
    <property type="entry name" value="TRANSMEMBRANE PROTEIN 19"/>
    <property type="match status" value="1"/>
</dbReference>
<evidence type="ECO:0008006" key="11">
    <source>
        <dbReference type="Google" id="ProtNLM"/>
    </source>
</evidence>
<feature type="region of interest" description="Disordered" evidence="7">
    <location>
        <begin position="105"/>
        <end position="147"/>
    </location>
</feature>
<keyword evidence="10" id="KW-1185">Reference proteome</keyword>
<comment type="similarity">
    <text evidence="2">Belongs to the TMEM19 family.</text>
</comment>
<dbReference type="STRING" id="3088.A0A383VWC1"/>
<sequence length="615" mass="62397">MQQLQCKGLQLQAWRQQHAAAPPSSNRRASRSTRRVLLRQHGRGCAPHPDLLLLPASSSCLRSRMCSSSVCCSAAADSGAGDAVRPSAQAATPAAAVDMTGAVGATSSRSTAGPGSSSDSGVSSTGSSSSNSSNSSSSSSSTRGGYSSYSDMYKSLHNTFGTTVAAAEGASPASSRSSQPQELQQHTAAAGSSSSSSSSSSGGSGLGVDSSNGNGHQASSSPPAAAPTEAAEAAAAPSEAAAAAAPSAAAAAGVEDALKKAQQALAAAESSLDSIHKLRSAQPPNKWAELLQVLRSAAVVAAAGSALVASHAFGLGWQWAGATLGALGLAARAYQRNAVTPAGAFAVAAACLATLGCSLRFGVVMLAYAYTSHKLRQYKEARQAVDFEVVLKPQQLLPRDWPEVLSIAAVPTVLAVAYGAMAGCLDLPLGTLPAVETWRADLLTLFQGAVLGWYACCCGDAWSRELGELSGDMPRLLTTLQPVRKGTHGAVTLLGLSGAAAGGLLVGLLFHCAAVLSPTLWVFEVQRMAAMSQWRIIPLGLIAGVFGSLVDSLLGALLQFTGFDSSTSSLTNTPGPKVSRISGFAYPWLNDHLVNVLAASLTAVLTALAALRMFG</sequence>
<evidence type="ECO:0000256" key="4">
    <source>
        <dbReference type="ARBA" id="ARBA00022989"/>
    </source>
</evidence>
<evidence type="ECO:0000313" key="9">
    <source>
        <dbReference type="EMBL" id="SZX69149.1"/>
    </source>
</evidence>
<dbReference type="GO" id="GO:0016020">
    <property type="term" value="C:membrane"/>
    <property type="evidence" value="ECO:0007669"/>
    <property type="project" value="UniProtKB-SubCell"/>
</dbReference>
<evidence type="ECO:0000256" key="8">
    <source>
        <dbReference type="SAM" id="Phobius"/>
    </source>
</evidence>
<dbReference type="InterPro" id="IPR002794">
    <property type="entry name" value="DUF92_TMEM19"/>
</dbReference>
<evidence type="ECO:0000256" key="6">
    <source>
        <dbReference type="SAM" id="Coils"/>
    </source>
</evidence>
<evidence type="ECO:0000256" key="1">
    <source>
        <dbReference type="ARBA" id="ARBA00004141"/>
    </source>
</evidence>
<feature type="transmembrane region" description="Helical" evidence="8">
    <location>
        <begin position="344"/>
        <end position="370"/>
    </location>
</feature>
<feature type="region of interest" description="Disordered" evidence="7">
    <location>
        <begin position="167"/>
        <end position="233"/>
    </location>
</feature>
<evidence type="ECO:0000313" key="10">
    <source>
        <dbReference type="Proteomes" id="UP000256970"/>
    </source>
</evidence>
<evidence type="ECO:0000256" key="2">
    <source>
        <dbReference type="ARBA" id="ARBA00009012"/>
    </source>
</evidence>
<feature type="compositionally biased region" description="Low complexity" evidence="7">
    <location>
        <begin position="191"/>
        <end position="233"/>
    </location>
</feature>
<proteinExistence type="inferred from homology"/>
<comment type="subcellular location">
    <subcellularLocation>
        <location evidence="1">Membrane</location>
        <topology evidence="1">Multi-pass membrane protein</topology>
    </subcellularLocation>
</comment>
<keyword evidence="4 8" id="KW-1133">Transmembrane helix</keyword>
<gene>
    <name evidence="9" type="ORF">BQ4739_LOCUS9448</name>
</gene>